<feature type="transmembrane region" description="Helical" evidence="1">
    <location>
        <begin position="51"/>
        <end position="71"/>
    </location>
</feature>
<dbReference type="AlphaFoldDB" id="A0AAU7YHM8"/>
<accession>A0AAU7YHM8</accession>
<protein>
    <submittedName>
        <fullName evidence="2">Uncharacterized protein</fullName>
    </submittedName>
</protein>
<sequence>MTLTNYEYKDGDGVFHAISEGYKQAGNEHWGVTGAAGGFGKYIKDNKLRTALFPVAVASVVFTAMHMKAGFVSAAEASGFLAKTASYFVGTNQAIAASLPGFIGTGVAGQIVAGAIMAIAAIAVLYGTYQIASKLKDVAVEAWEGKEKTVS</sequence>
<name>A0AAU7YHM8_9RICK</name>
<organism evidence="2">
    <name type="scientific">Wolbachia endosymbiont of Polyergus mexicanus</name>
    <dbReference type="NCBI Taxonomy" id="3171167"/>
    <lineage>
        <taxon>Bacteria</taxon>
        <taxon>Pseudomonadati</taxon>
        <taxon>Pseudomonadota</taxon>
        <taxon>Alphaproteobacteria</taxon>
        <taxon>Rickettsiales</taxon>
        <taxon>Anaplasmataceae</taxon>
        <taxon>Wolbachieae</taxon>
        <taxon>Wolbachia</taxon>
    </lineage>
</organism>
<reference evidence="2" key="1">
    <citation type="submission" date="2024-06" db="EMBL/GenBank/DDBJ databases">
        <title>Genome assembly of the Polyergus mexicanus.</title>
        <authorList>
            <person name="Cash E."/>
            <person name="Tustsui N.D."/>
            <person name="Ward P."/>
            <person name="Nguyen O."/>
            <person name="Sahasrabudhe R."/>
            <person name="Fairbairn C.W."/>
            <person name="Seligmann W.E."/>
            <person name="Sacco S."/>
            <person name="Beraut E."/>
            <person name="Miller C."/>
            <person name="Toffelmier E."/>
            <person name="Shaffer H.B."/>
        </authorList>
    </citation>
    <scope>NUCLEOTIDE SEQUENCE</scope>
    <source>
        <strain evidence="2">NDT 795.1</strain>
    </source>
</reference>
<evidence type="ECO:0000313" key="2">
    <source>
        <dbReference type="EMBL" id="XCA33309.1"/>
    </source>
</evidence>
<keyword evidence="1" id="KW-0812">Transmembrane</keyword>
<feature type="transmembrane region" description="Helical" evidence="1">
    <location>
        <begin position="107"/>
        <end position="126"/>
    </location>
</feature>
<gene>
    <name evidence="2" type="ORF">ABS808_00215</name>
</gene>
<dbReference type="EMBL" id="CP158586">
    <property type="protein sequence ID" value="XCA33309.1"/>
    <property type="molecule type" value="Genomic_DNA"/>
</dbReference>
<evidence type="ECO:0000256" key="1">
    <source>
        <dbReference type="SAM" id="Phobius"/>
    </source>
</evidence>
<keyword evidence="1" id="KW-1133">Transmembrane helix</keyword>
<keyword evidence="1" id="KW-0472">Membrane</keyword>
<proteinExistence type="predicted"/>